<keyword evidence="2" id="KW-1185">Reference proteome</keyword>
<dbReference type="RefSeq" id="WP_091032407.1">
    <property type="nucleotide sequence ID" value="NZ_FNAD01000004.1"/>
</dbReference>
<dbReference type="EMBL" id="FNAD01000004">
    <property type="protein sequence ID" value="SDD49506.1"/>
    <property type="molecule type" value="Genomic_DNA"/>
</dbReference>
<reference evidence="2" key="1">
    <citation type="submission" date="2016-10" db="EMBL/GenBank/DDBJ databases">
        <authorList>
            <person name="Varghese N."/>
            <person name="Submissions S."/>
        </authorList>
    </citation>
    <scope>NUCLEOTIDE SEQUENCE [LARGE SCALE GENOMIC DNA]</scope>
    <source>
        <strain evidence="2">CGMCC 4.3516</strain>
    </source>
</reference>
<sequence>MTEEMPENWYDASRPTALKFRSFPGFIDHLNRLESQAKQLAGEIQVVRNYAKDFAWGLTEVVEDAAAIEENRAKGSE</sequence>
<organism evidence="1 2">
    <name type="scientific">Glycomyces harbinensis</name>
    <dbReference type="NCBI Taxonomy" id="58114"/>
    <lineage>
        <taxon>Bacteria</taxon>
        <taxon>Bacillati</taxon>
        <taxon>Actinomycetota</taxon>
        <taxon>Actinomycetes</taxon>
        <taxon>Glycomycetales</taxon>
        <taxon>Glycomycetaceae</taxon>
        <taxon>Glycomyces</taxon>
    </lineage>
</organism>
<evidence type="ECO:0000313" key="1">
    <source>
        <dbReference type="EMBL" id="SDD49506.1"/>
    </source>
</evidence>
<protein>
    <submittedName>
        <fullName evidence="1">Uncharacterized protein</fullName>
    </submittedName>
</protein>
<dbReference type="AlphaFoldDB" id="A0A1G6V9K5"/>
<dbReference type="STRING" id="58114.SAMN05216270_104252"/>
<dbReference type="Proteomes" id="UP000198949">
    <property type="component" value="Unassembled WGS sequence"/>
</dbReference>
<name>A0A1G6V9K5_9ACTN</name>
<accession>A0A1G6V9K5</accession>
<proteinExistence type="predicted"/>
<evidence type="ECO:0000313" key="2">
    <source>
        <dbReference type="Proteomes" id="UP000198949"/>
    </source>
</evidence>
<gene>
    <name evidence="1" type="ORF">SAMN05216270_104252</name>
</gene>